<dbReference type="GO" id="GO:0008270">
    <property type="term" value="F:zinc ion binding"/>
    <property type="evidence" value="ECO:0007669"/>
    <property type="project" value="UniProtKB-KW"/>
</dbReference>
<sequence>MNPLTQLSYTDRVAKRAQYEAYEFELVSDGVRVRNCSHADPAAHEYVVTVENGVPVACECPADEHYEGACKHRVAVAIRQPIVDAAAERQIRADGGEVSLEIETDGNSDRTDGCQCSDDPDRLPCWECVRTGRRSL</sequence>
<evidence type="ECO:0000256" key="2">
    <source>
        <dbReference type="SAM" id="MobiDB-lite"/>
    </source>
</evidence>
<accession>A0AAE3K7B1</accession>
<name>A0AAE3K7B1_9EURY</name>
<evidence type="ECO:0000256" key="1">
    <source>
        <dbReference type="PROSITE-ProRule" id="PRU00325"/>
    </source>
</evidence>
<evidence type="ECO:0000313" key="5">
    <source>
        <dbReference type="Proteomes" id="UP001202674"/>
    </source>
</evidence>
<feature type="domain" description="SWIM-type" evidence="3">
    <location>
        <begin position="46"/>
        <end position="81"/>
    </location>
</feature>
<dbReference type="Proteomes" id="UP001202674">
    <property type="component" value="Unassembled WGS sequence"/>
</dbReference>
<evidence type="ECO:0000259" key="3">
    <source>
        <dbReference type="PROSITE" id="PS50966"/>
    </source>
</evidence>
<keyword evidence="1" id="KW-0863">Zinc-finger</keyword>
<keyword evidence="1" id="KW-0862">Zinc</keyword>
<dbReference type="PROSITE" id="PS50966">
    <property type="entry name" value="ZF_SWIM"/>
    <property type="match status" value="1"/>
</dbReference>
<reference evidence="4 5" key="1">
    <citation type="journal article" date="2022" name="Syst. Appl. Microbiol.">
        <title>Natronocalculus amylovorans gen. nov., sp. nov., and Natranaeroarchaeum aerophilus sp. nov., dominant culturable amylolytic natronoarchaea from hypersaline soda lakes in southwestern Siberia.</title>
        <authorList>
            <person name="Sorokin D.Y."/>
            <person name="Elcheninov A.G."/>
            <person name="Khizhniak T.V."/>
            <person name="Koenen M."/>
            <person name="Bale N.J."/>
            <person name="Damste J.S.S."/>
            <person name="Kublanov I.V."/>
        </authorList>
    </citation>
    <scope>NUCLEOTIDE SEQUENCE [LARGE SCALE GENOMIC DNA]</scope>
    <source>
        <strain evidence="4 5">AArc-St1-1</strain>
    </source>
</reference>
<protein>
    <submittedName>
        <fullName evidence="4">SWIM zinc finger domain-containing protein</fullName>
    </submittedName>
</protein>
<dbReference type="RefSeq" id="WP_250598758.1">
    <property type="nucleotide sequence ID" value="NZ_JAKRVY010000018.1"/>
</dbReference>
<dbReference type="Pfam" id="PF04434">
    <property type="entry name" value="SWIM"/>
    <property type="match status" value="1"/>
</dbReference>
<keyword evidence="5" id="KW-1185">Reference proteome</keyword>
<organism evidence="4 5">
    <name type="scientific">Natranaeroarchaeum aerophilus</name>
    <dbReference type="NCBI Taxonomy" id="2917711"/>
    <lineage>
        <taxon>Archaea</taxon>
        <taxon>Methanobacteriati</taxon>
        <taxon>Methanobacteriota</taxon>
        <taxon>Stenosarchaea group</taxon>
        <taxon>Halobacteria</taxon>
        <taxon>Halobacteriales</taxon>
        <taxon>Natronoarchaeaceae</taxon>
        <taxon>Natranaeroarchaeum</taxon>
    </lineage>
</organism>
<keyword evidence="1" id="KW-0479">Metal-binding</keyword>
<feature type="region of interest" description="Disordered" evidence="2">
    <location>
        <begin position="94"/>
        <end position="115"/>
    </location>
</feature>
<dbReference type="EMBL" id="JAKRVY010000018">
    <property type="protein sequence ID" value="MCL9815260.1"/>
    <property type="molecule type" value="Genomic_DNA"/>
</dbReference>
<dbReference type="AlphaFoldDB" id="A0AAE3K7B1"/>
<evidence type="ECO:0000313" key="4">
    <source>
        <dbReference type="EMBL" id="MCL9815260.1"/>
    </source>
</evidence>
<comment type="caution">
    <text evidence="4">The sequence shown here is derived from an EMBL/GenBank/DDBJ whole genome shotgun (WGS) entry which is preliminary data.</text>
</comment>
<proteinExistence type="predicted"/>
<gene>
    <name evidence="4" type="ORF">AArcSt11_16545</name>
</gene>
<dbReference type="InterPro" id="IPR007527">
    <property type="entry name" value="Znf_SWIM"/>
</dbReference>